<proteinExistence type="inferred from homology"/>
<dbReference type="PROSITE" id="PS51012">
    <property type="entry name" value="ABC_TM2"/>
    <property type="match status" value="1"/>
</dbReference>
<name>A0A1H7DXK9_9RHOB</name>
<feature type="transmembrane region" description="Helical" evidence="11">
    <location>
        <begin position="193"/>
        <end position="211"/>
    </location>
</feature>
<feature type="transmembrane region" description="Helical" evidence="11">
    <location>
        <begin position="48"/>
        <end position="70"/>
    </location>
</feature>
<evidence type="ECO:0000256" key="5">
    <source>
        <dbReference type="ARBA" id="ARBA00022597"/>
    </source>
</evidence>
<evidence type="ECO:0000256" key="4">
    <source>
        <dbReference type="ARBA" id="ARBA00022475"/>
    </source>
</evidence>
<organism evidence="13 14">
    <name type="scientific">Cribrihabitans marinus</name>
    <dbReference type="NCBI Taxonomy" id="1227549"/>
    <lineage>
        <taxon>Bacteria</taxon>
        <taxon>Pseudomonadati</taxon>
        <taxon>Pseudomonadota</taxon>
        <taxon>Alphaproteobacteria</taxon>
        <taxon>Rhodobacterales</taxon>
        <taxon>Paracoccaceae</taxon>
        <taxon>Cribrihabitans</taxon>
    </lineage>
</organism>
<evidence type="ECO:0000313" key="13">
    <source>
        <dbReference type="EMBL" id="SEK06308.1"/>
    </source>
</evidence>
<dbReference type="PANTHER" id="PTHR30413:SF10">
    <property type="entry name" value="CAPSULE POLYSACCHARIDE EXPORT INNER-MEMBRANE PROTEIN CTRC"/>
    <property type="match status" value="1"/>
</dbReference>
<dbReference type="OrthoDB" id="8479094at2"/>
<keyword evidence="6 11" id="KW-0812">Transmembrane</keyword>
<evidence type="ECO:0000256" key="10">
    <source>
        <dbReference type="ARBA" id="ARBA00023136"/>
    </source>
</evidence>
<gene>
    <name evidence="13" type="ORF">SAMN05444007_1164</name>
</gene>
<keyword evidence="14" id="KW-1185">Reference proteome</keyword>
<dbReference type="GO" id="GO:0015920">
    <property type="term" value="P:lipopolysaccharide transport"/>
    <property type="evidence" value="ECO:0007669"/>
    <property type="project" value="TreeGrafter"/>
</dbReference>
<feature type="transmembrane region" description="Helical" evidence="11">
    <location>
        <begin position="159"/>
        <end position="181"/>
    </location>
</feature>
<protein>
    <recommendedName>
        <fullName evidence="11">Transport permease protein</fullName>
    </recommendedName>
</protein>
<feature type="transmembrane region" description="Helical" evidence="11">
    <location>
        <begin position="135"/>
        <end position="153"/>
    </location>
</feature>
<dbReference type="GO" id="GO:0015774">
    <property type="term" value="P:polysaccharide transport"/>
    <property type="evidence" value="ECO:0007669"/>
    <property type="project" value="UniProtKB-KW"/>
</dbReference>
<feature type="transmembrane region" description="Helical" evidence="11">
    <location>
        <begin position="77"/>
        <end position="98"/>
    </location>
</feature>
<dbReference type="RefSeq" id="WP_092371158.1">
    <property type="nucleotide sequence ID" value="NZ_BMGV01000015.1"/>
</dbReference>
<evidence type="ECO:0000256" key="7">
    <source>
        <dbReference type="ARBA" id="ARBA00022903"/>
    </source>
</evidence>
<dbReference type="Pfam" id="PF01061">
    <property type="entry name" value="ABC2_membrane"/>
    <property type="match status" value="1"/>
</dbReference>
<evidence type="ECO:0000256" key="11">
    <source>
        <dbReference type="RuleBase" id="RU361157"/>
    </source>
</evidence>
<keyword evidence="4 11" id="KW-1003">Cell membrane</keyword>
<feature type="transmembrane region" description="Helical" evidence="11">
    <location>
        <begin position="241"/>
        <end position="264"/>
    </location>
</feature>
<reference evidence="13 14" key="1">
    <citation type="submission" date="2016-10" db="EMBL/GenBank/DDBJ databases">
        <authorList>
            <person name="de Groot N.N."/>
        </authorList>
    </citation>
    <scope>NUCLEOTIDE SEQUENCE [LARGE SCALE GENOMIC DNA]</scope>
    <source>
        <strain evidence="13 14">DSM 29340</strain>
    </source>
</reference>
<dbReference type="InterPro" id="IPR013525">
    <property type="entry name" value="ABC2_TM"/>
</dbReference>
<evidence type="ECO:0000256" key="6">
    <source>
        <dbReference type="ARBA" id="ARBA00022692"/>
    </source>
</evidence>
<dbReference type="AlphaFoldDB" id="A0A1H7DXK9"/>
<keyword evidence="10 11" id="KW-0472">Membrane</keyword>
<keyword evidence="7" id="KW-0972">Capsule biogenesis/degradation</keyword>
<keyword evidence="5" id="KW-0762">Sugar transport</keyword>
<dbReference type="PANTHER" id="PTHR30413">
    <property type="entry name" value="INNER MEMBRANE TRANSPORT PERMEASE"/>
    <property type="match status" value="1"/>
</dbReference>
<dbReference type="InterPro" id="IPR000412">
    <property type="entry name" value="ABC_2_transport"/>
</dbReference>
<dbReference type="InterPro" id="IPR047817">
    <property type="entry name" value="ABC2_TM_bact-type"/>
</dbReference>
<comment type="subcellular location">
    <subcellularLocation>
        <location evidence="11">Cell inner membrane</location>
        <topology evidence="11">Multi-pass membrane protein</topology>
    </subcellularLocation>
    <subcellularLocation>
        <location evidence="1">Cell membrane</location>
        <topology evidence="1">Multi-pass membrane protein</topology>
    </subcellularLocation>
</comment>
<feature type="domain" description="ABC transmembrane type-2" evidence="12">
    <location>
        <begin position="46"/>
        <end position="267"/>
    </location>
</feature>
<evidence type="ECO:0000256" key="2">
    <source>
        <dbReference type="ARBA" id="ARBA00007783"/>
    </source>
</evidence>
<evidence type="ECO:0000313" key="14">
    <source>
        <dbReference type="Proteomes" id="UP000199379"/>
    </source>
</evidence>
<accession>A0A1H7DXK9</accession>
<evidence type="ECO:0000256" key="9">
    <source>
        <dbReference type="ARBA" id="ARBA00023047"/>
    </source>
</evidence>
<dbReference type="EMBL" id="FNYD01000016">
    <property type="protein sequence ID" value="SEK06308.1"/>
    <property type="molecule type" value="Genomic_DNA"/>
</dbReference>
<dbReference type="PRINTS" id="PR00164">
    <property type="entry name" value="ABC2TRNSPORT"/>
</dbReference>
<comment type="similarity">
    <text evidence="2 11">Belongs to the ABC-2 integral membrane protein family.</text>
</comment>
<keyword evidence="9" id="KW-0625">Polysaccharide transport</keyword>
<keyword evidence="3 11" id="KW-0813">Transport</keyword>
<dbReference type="Proteomes" id="UP000199379">
    <property type="component" value="Unassembled WGS sequence"/>
</dbReference>
<dbReference type="GO" id="GO:0043190">
    <property type="term" value="C:ATP-binding cassette (ABC) transporter complex"/>
    <property type="evidence" value="ECO:0007669"/>
    <property type="project" value="InterPro"/>
</dbReference>
<dbReference type="GO" id="GO:0140359">
    <property type="term" value="F:ABC-type transporter activity"/>
    <property type="evidence" value="ECO:0007669"/>
    <property type="project" value="InterPro"/>
</dbReference>
<sequence length="274" mass="30409">MDLPQRAGTSRPRLQPLPGRRRFATVRAILALMLREMATSYGRSPGGYVWAVLEPAAGIAFLTVVFSIGFRSPPIGVSFPIFYATGLVPFLIFHDLVTKTAASITFSKPLLAYPSVTFADALLARFILNGLTQMMVAYILFTAIWVVQGGRTVPDFPAIALAFAMLGVVSFGIGTFNCFMVTRFPVYQRIWSIATRPLFLVSGIFFIFDSIPQPFRDILWYNPLIHVVGQMRHGFYPSYDAVYVSPVYVFGLGLGLLAVGLVFLGRYQRDLLNL</sequence>
<keyword evidence="8 11" id="KW-1133">Transmembrane helix</keyword>
<evidence type="ECO:0000256" key="3">
    <source>
        <dbReference type="ARBA" id="ARBA00022448"/>
    </source>
</evidence>
<evidence type="ECO:0000259" key="12">
    <source>
        <dbReference type="PROSITE" id="PS51012"/>
    </source>
</evidence>
<evidence type="ECO:0000256" key="1">
    <source>
        <dbReference type="ARBA" id="ARBA00004651"/>
    </source>
</evidence>
<evidence type="ECO:0000256" key="8">
    <source>
        <dbReference type="ARBA" id="ARBA00022989"/>
    </source>
</evidence>
<dbReference type="STRING" id="1227549.SAMN05444007_1164"/>